<reference evidence="2 3" key="1">
    <citation type="journal article" date="2007" name="Appl. Environ. Microbiol.">
        <title>Genome sequence of the cellulolytic gliding bacterium Cytophaga hutchinsonii.</title>
        <authorList>
            <person name="Xie G."/>
            <person name="Bruce D.C."/>
            <person name="Challacombe J.F."/>
            <person name="Chertkov O."/>
            <person name="Detter J.C."/>
            <person name="Gilna P."/>
            <person name="Han C.S."/>
            <person name="Lucas S."/>
            <person name="Misra M."/>
            <person name="Myers G.L."/>
            <person name="Richardson P."/>
            <person name="Tapia R."/>
            <person name="Thayer N."/>
            <person name="Thompson L.S."/>
            <person name="Brettin T.S."/>
            <person name="Henrissat B."/>
            <person name="Wilson D.B."/>
            <person name="McBride M.J."/>
        </authorList>
    </citation>
    <scope>NUCLEOTIDE SEQUENCE [LARGE SCALE GENOMIC DNA]</scope>
    <source>
        <strain evidence="3">ATCC 33406 / DSM 1761 / CIP 103989 / NBRC 15051 / NCIMB 9469 / D465</strain>
    </source>
</reference>
<evidence type="ECO:0000313" key="2">
    <source>
        <dbReference type="EMBL" id="ABG58259.1"/>
    </source>
</evidence>
<sequence>MVITMIRFKDIHIPIYVLLNTISYKVMLLSAFAAAVKNYVYDFRGKDQPYLNTVFAANGNVCGIYYADQIQAC</sequence>
<name>A0A6N4SPM1_CYTH3</name>
<protein>
    <submittedName>
        <fullName evidence="2">Uncharacterized protein</fullName>
    </submittedName>
</protein>
<evidence type="ECO:0000256" key="1">
    <source>
        <dbReference type="SAM" id="Phobius"/>
    </source>
</evidence>
<gene>
    <name evidence="2" type="ordered locus">CHU_0982</name>
</gene>
<feature type="transmembrane region" description="Helical" evidence="1">
    <location>
        <begin position="15"/>
        <end position="36"/>
    </location>
</feature>
<organism evidence="2 3">
    <name type="scientific">Cytophaga hutchinsonii (strain ATCC 33406 / DSM 1761 / CIP 103989 / NBRC 15051 / NCIMB 9469 / D465)</name>
    <dbReference type="NCBI Taxonomy" id="269798"/>
    <lineage>
        <taxon>Bacteria</taxon>
        <taxon>Pseudomonadati</taxon>
        <taxon>Bacteroidota</taxon>
        <taxon>Cytophagia</taxon>
        <taxon>Cytophagales</taxon>
        <taxon>Cytophagaceae</taxon>
        <taxon>Cytophaga</taxon>
    </lineage>
</organism>
<dbReference type="AlphaFoldDB" id="A0A6N4SPM1"/>
<keyword evidence="1" id="KW-0812">Transmembrane</keyword>
<keyword evidence="1" id="KW-1133">Transmembrane helix</keyword>
<proteinExistence type="predicted"/>
<keyword evidence="3" id="KW-1185">Reference proteome</keyword>
<dbReference type="Proteomes" id="UP000001822">
    <property type="component" value="Chromosome"/>
</dbReference>
<keyword evidence="1" id="KW-0472">Membrane</keyword>
<dbReference type="KEGG" id="chu:CHU_0982"/>
<evidence type="ECO:0000313" key="3">
    <source>
        <dbReference type="Proteomes" id="UP000001822"/>
    </source>
</evidence>
<dbReference type="EMBL" id="CP000383">
    <property type="protein sequence ID" value="ABG58259.1"/>
    <property type="molecule type" value="Genomic_DNA"/>
</dbReference>
<accession>A0A6N4SPM1</accession>